<evidence type="ECO:0000313" key="2">
    <source>
        <dbReference type="Proteomes" id="UP001055811"/>
    </source>
</evidence>
<accession>A0ACB9G991</accession>
<name>A0ACB9G991_CICIN</name>
<comment type="caution">
    <text evidence="1">The sequence shown here is derived from an EMBL/GenBank/DDBJ whole genome shotgun (WGS) entry which is preliminary data.</text>
</comment>
<keyword evidence="2" id="KW-1185">Reference proteome</keyword>
<gene>
    <name evidence="1" type="ORF">L2E82_09774</name>
</gene>
<reference evidence="1 2" key="2">
    <citation type="journal article" date="2022" name="Mol. Ecol. Resour.">
        <title>The genomes of chicory, endive, great burdock and yacon provide insights into Asteraceae paleo-polyploidization history and plant inulin production.</title>
        <authorList>
            <person name="Fan W."/>
            <person name="Wang S."/>
            <person name="Wang H."/>
            <person name="Wang A."/>
            <person name="Jiang F."/>
            <person name="Liu H."/>
            <person name="Zhao H."/>
            <person name="Xu D."/>
            <person name="Zhang Y."/>
        </authorList>
    </citation>
    <scope>NUCLEOTIDE SEQUENCE [LARGE SCALE GENOMIC DNA]</scope>
    <source>
        <strain evidence="2">cv. Punajuju</strain>
        <tissue evidence="1">Leaves</tissue>
    </source>
</reference>
<protein>
    <submittedName>
        <fullName evidence="1">Uncharacterized protein</fullName>
    </submittedName>
</protein>
<dbReference type="Proteomes" id="UP001055811">
    <property type="component" value="Linkage Group LG02"/>
</dbReference>
<organism evidence="1 2">
    <name type="scientific">Cichorium intybus</name>
    <name type="common">Chicory</name>
    <dbReference type="NCBI Taxonomy" id="13427"/>
    <lineage>
        <taxon>Eukaryota</taxon>
        <taxon>Viridiplantae</taxon>
        <taxon>Streptophyta</taxon>
        <taxon>Embryophyta</taxon>
        <taxon>Tracheophyta</taxon>
        <taxon>Spermatophyta</taxon>
        <taxon>Magnoliopsida</taxon>
        <taxon>eudicotyledons</taxon>
        <taxon>Gunneridae</taxon>
        <taxon>Pentapetalae</taxon>
        <taxon>asterids</taxon>
        <taxon>campanulids</taxon>
        <taxon>Asterales</taxon>
        <taxon>Asteraceae</taxon>
        <taxon>Cichorioideae</taxon>
        <taxon>Cichorieae</taxon>
        <taxon>Cichoriinae</taxon>
        <taxon>Cichorium</taxon>
    </lineage>
</organism>
<evidence type="ECO:0000313" key="1">
    <source>
        <dbReference type="EMBL" id="KAI3779985.1"/>
    </source>
</evidence>
<sequence length="215" mass="23327">MGSSKGVDEVMPSSRYSQVATGQVGTAAAIGADNGPQSQPQGGQGGPKTQEANQVYGQGQGQYGNGRPYRPYNQGQQNFNNQRQNNYQGQSSNPPRQHQPANGNTNGNGSSNNRGPNNSINNAPGTQEDLVPKMYEMFNTTQQQSQANAKAIVNMERQIAQMAEDQRKKDNRKLPSTTEVNPTHGQRAGKEHVNTVDAEWRKVTLEDLLESGNEA</sequence>
<reference evidence="2" key="1">
    <citation type="journal article" date="2022" name="Mol. Ecol. Resour.">
        <title>The genomes of chicory, endive, great burdock and yacon provide insights into Asteraceae palaeo-polyploidization history and plant inulin production.</title>
        <authorList>
            <person name="Fan W."/>
            <person name="Wang S."/>
            <person name="Wang H."/>
            <person name="Wang A."/>
            <person name="Jiang F."/>
            <person name="Liu H."/>
            <person name="Zhao H."/>
            <person name="Xu D."/>
            <person name="Zhang Y."/>
        </authorList>
    </citation>
    <scope>NUCLEOTIDE SEQUENCE [LARGE SCALE GENOMIC DNA]</scope>
    <source>
        <strain evidence="2">cv. Punajuju</strain>
    </source>
</reference>
<proteinExistence type="predicted"/>
<dbReference type="EMBL" id="CM042010">
    <property type="protein sequence ID" value="KAI3779985.1"/>
    <property type="molecule type" value="Genomic_DNA"/>
</dbReference>